<dbReference type="Pfam" id="PF13561">
    <property type="entry name" value="adh_short_C2"/>
    <property type="match status" value="1"/>
</dbReference>
<evidence type="ECO:0000256" key="2">
    <source>
        <dbReference type="ARBA" id="ARBA00023002"/>
    </source>
</evidence>
<evidence type="ECO:0000256" key="1">
    <source>
        <dbReference type="ARBA" id="ARBA00006484"/>
    </source>
</evidence>
<reference evidence="4" key="1">
    <citation type="submission" date="2016-07" db="EMBL/GenBank/DDBJ databases">
        <title>Sequence Frankia sp. strain CcI1.17.</title>
        <authorList>
            <person name="Ghodhbane-Gtari F."/>
            <person name="Swanson E."/>
            <person name="Gueddou A."/>
            <person name="Morris K."/>
            <person name="Hezbri K."/>
            <person name="Ktari A."/>
            <person name="Nouioui I."/>
            <person name="Abebe-Akele F."/>
            <person name="Simpson S."/>
            <person name="Thomas K."/>
            <person name="Gtari M."/>
            <person name="Tisa L.S."/>
            <person name="Hurst S."/>
        </authorList>
    </citation>
    <scope>NUCLEOTIDE SEQUENCE [LARGE SCALE GENOMIC DNA]</scope>
    <source>
        <strain evidence="4">Cc1.17</strain>
    </source>
</reference>
<dbReference type="PANTHER" id="PTHR43943">
    <property type="entry name" value="DEHYDROGENASE/REDUCTASE (SDR FAMILY) MEMBER 4"/>
    <property type="match status" value="1"/>
</dbReference>
<dbReference type="InterPro" id="IPR036291">
    <property type="entry name" value="NAD(P)-bd_dom_sf"/>
</dbReference>
<comment type="similarity">
    <text evidence="1">Belongs to the short-chain dehydrogenases/reductases (SDR) family.</text>
</comment>
<evidence type="ECO:0000313" key="4">
    <source>
        <dbReference type="Proteomes" id="UP000179627"/>
    </source>
</evidence>
<dbReference type="AlphaFoldDB" id="A0A1S1QFZ2"/>
<dbReference type="Gene3D" id="3.40.50.720">
    <property type="entry name" value="NAD(P)-binding Rossmann-like Domain"/>
    <property type="match status" value="1"/>
</dbReference>
<protein>
    <submittedName>
        <fullName evidence="3">3-oxoacyl-ACP reductase</fullName>
    </submittedName>
</protein>
<evidence type="ECO:0000313" key="3">
    <source>
        <dbReference type="EMBL" id="OHV32361.1"/>
    </source>
</evidence>
<dbReference type="PANTHER" id="PTHR43943:SF17">
    <property type="entry name" value="3-PHENYLPROPIONATE-DIHYDRODIOL_CINNAMIC ACID-DIHYDRODIOL DEHYDROGENASE"/>
    <property type="match status" value="1"/>
</dbReference>
<dbReference type="PRINTS" id="PR00081">
    <property type="entry name" value="GDHRDH"/>
</dbReference>
<keyword evidence="4" id="KW-1185">Reference proteome</keyword>
<keyword evidence="2" id="KW-0560">Oxidoreductase</keyword>
<dbReference type="OrthoDB" id="3208554at2"/>
<comment type="caution">
    <text evidence="3">The sequence shown here is derived from an EMBL/GenBank/DDBJ whole genome shotgun (WGS) entry which is preliminary data.</text>
</comment>
<proteinExistence type="inferred from homology"/>
<dbReference type="PRINTS" id="PR00080">
    <property type="entry name" value="SDRFAMILY"/>
</dbReference>
<accession>A0A1S1QFZ2</accession>
<dbReference type="SUPFAM" id="SSF51735">
    <property type="entry name" value="NAD(P)-binding Rossmann-fold domains"/>
    <property type="match status" value="1"/>
</dbReference>
<dbReference type="Proteomes" id="UP000179627">
    <property type="component" value="Unassembled WGS sequence"/>
</dbReference>
<name>A0A1S1QFZ2_9ACTN</name>
<dbReference type="InterPro" id="IPR002347">
    <property type="entry name" value="SDR_fam"/>
</dbReference>
<organism evidence="3 4">
    <name type="scientific">Parafrankia colletiae</name>
    <dbReference type="NCBI Taxonomy" id="573497"/>
    <lineage>
        <taxon>Bacteria</taxon>
        <taxon>Bacillati</taxon>
        <taxon>Actinomycetota</taxon>
        <taxon>Actinomycetes</taxon>
        <taxon>Frankiales</taxon>
        <taxon>Frankiaceae</taxon>
        <taxon>Parafrankia</taxon>
    </lineage>
</organism>
<dbReference type="EMBL" id="MBLM01000139">
    <property type="protein sequence ID" value="OHV32361.1"/>
    <property type="molecule type" value="Genomic_DNA"/>
</dbReference>
<gene>
    <name evidence="3" type="ORF">CC117_25155</name>
</gene>
<dbReference type="RefSeq" id="WP_071087922.1">
    <property type="nucleotide sequence ID" value="NZ_MBLM01000139.1"/>
</dbReference>
<dbReference type="GO" id="GO:0016491">
    <property type="term" value="F:oxidoreductase activity"/>
    <property type="evidence" value="ECO:0007669"/>
    <property type="project" value="UniProtKB-KW"/>
</dbReference>
<dbReference type="FunFam" id="3.40.50.720:FF:000084">
    <property type="entry name" value="Short-chain dehydrogenase reductase"/>
    <property type="match status" value="1"/>
</dbReference>
<sequence>MDLHLGGKVALVTGGSRGIGRAIASRLAAEGARIGICGRDSEALTQATADLHLADSDVFSLKTDVTRPGDVERFVDAAAEYFGGVDLLVANVGGTVGGDLLDSTPQDWAQTFELNAGHAVRAIRTAVPHLKRNGGGSVVIVSSITGSKPSPRAQYGAAKAAEIYLAAAFARELAPFNVRVNAVSPGSILFPGGGWENYARQHPEDFETFVQRDLPAHRLGTAEEVADVVTFLLSDRASWVNGADIAVDGAQGRPSARGY</sequence>